<accession>A0ABV5FWJ2</accession>
<keyword evidence="2" id="KW-1185">Reference proteome</keyword>
<evidence type="ECO:0000313" key="2">
    <source>
        <dbReference type="Proteomes" id="UP001589575"/>
    </source>
</evidence>
<organism evidence="1 2">
    <name type="scientific">Citricoccus parietis</name>
    <dbReference type="NCBI Taxonomy" id="592307"/>
    <lineage>
        <taxon>Bacteria</taxon>
        <taxon>Bacillati</taxon>
        <taxon>Actinomycetota</taxon>
        <taxon>Actinomycetes</taxon>
        <taxon>Micrococcales</taxon>
        <taxon>Micrococcaceae</taxon>
        <taxon>Citricoccus</taxon>
    </lineage>
</organism>
<name>A0ABV5FWJ2_9MICC</name>
<comment type="caution">
    <text evidence="1">The sequence shown here is derived from an EMBL/GenBank/DDBJ whole genome shotgun (WGS) entry which is preliminary data.</text>
</comment>
<proteinExistence type="predicted"/>
<protein>
    <submittedName>
        <fullName evidence="1">Uncharacterized protein</fullName>
    </submittedName>
</protein>
<evidence type="ECO:0000313" key="1">
    <source>
        <dbReference type="EMBL" id="MFB9071041.1"/>
    </source>
</evidence>
<gene>
    <name evidence="1" type="ORF">ACFFX0_07485</name>
</gene>
<dbReference type="EMBL" id="JBHMFI010000001">
    <property type="protein sequence ID" value="MFB9071041.1"/>
    <property type="molecule type" value="Genomic_DNA"/>
</dbReference>
<dbReference type="Proteomes" id="UP001589575">
    <property type="component" value="Unassembled WGS sequence"/>
</dbReference>
<sequence>MVAAWRCSASRPARMSVAISGWSVTVLRRVSFSSAVCAVRAAVRRTSVRSGHGRWTRPRGW</sequence>
<reference evidence="1 2" key="1">
    <citation type="submission" date="2024-09" db="EMBL/GenBank/DDBJ databases">
        <authorList>
            <person name="Sun Q."/>
            <person name="Mori K."/>
        </authorList>
    </citation>
    <scope>NUCLEOTIDE SEQUENCE [LARGE SCALE GENOMIC DNA]</scope>
    <source>
        <strain evidence="1 2">CCM 7609</strain>
    </source>
</reference>